<protein>
    <submittedName>
        <fullName evidence="1">Gp003</fullName>
    </submittedName>
</protein>
<name>D4P7B4_9CAUD</name>
<reference evidence="1 2" key="1">
    <citation type="journal article" date="2011" name="Appl. Environ. Microbiol.">
        <title>Genomic and functional analyses of Rhodococcus equi phages ReqiPepy6, ReqiPoco6, ReqiPine5, and ReqiDocB7.</title>
        <authorList>
            <person name="Summer E.J."/>
            <person name="Liu M."/>
            <person name="Gill J.J."/>
            <person name="Grant M."/>
            <person name="Chan-Cortes T.N."/>
            <person name="Ferguson L."/>
            <person name="Janes C."/>
            <person name="Lange K."/>
            <person name="Bertoli M."/>
            <person name="Moore C."/>
            <person name="Orchard R.C."/>
            <person name="Cohen N."/>
            <person name="Young R."/>
        </authorList>
    </citation>
    <scope>NUCLEOTIDE SEQUENCE [LARGE SCALE GENOMIC DNA]</scope>
</reference>
<accession>D4P7B4</accession>
<gene>
    <name evidence="1" type="ORF">Pepy6gene003</name>
</gene>
<proteinExistence type="predicted"/>
<organism evidence="1 2">
    <name type="scientific">Rhodococcus phage ReqiPepy6</name>
    <dbReference type="NCBI Taxonomy" id="691965"/>
    <lineage>
        <taxon>Viruses</taxon>
        <taxon>Duplodnaviria</taxon>
        <taxon>Heunggongvirae</taxon>
        <taxon>Uroviricota</taxon>
        <taxon>Caudoviricetes</taxon>
        <taxon>Pepyhexavirus</taxon>
        <taxon>Pepyhexavirus pepy6</taxon>
    </lineage>
</organism>
<dbReference type="EMBL" id="GU580941">
    <property type="protein sequence ID" value="ADD80894.1"/>
    <property type="molecule type" value="Genomic_DNA"/>
</dbReference>
<sequence>MTALKLTVPLAFSDTSLPILKSDPMLNAGSLALFEPMHPIEQWAAGVPGSGATIKNLASKFATPLLGSTIDGTFINGGFTDATSGKIERTAKGGVHGIVSQAKDAGPHTSTAAGLTLPTALWDYVAAHPTNDYYMSFWAQTTRGAVSGKFPVMAILSEGSTTANYLYVVQNSTRPSATNDAASFIGGRGNINDPGPIVRNVGVSQVSGVMNPSATTKSREFGWGRYRGSSSGHFSWIFYRFYMEDLTVSGRTYAQADAADLTLKGQAFGAGGRYANDTFTDPATIP</sequence>
<dbReference type="GeneID" id="18565687"/>
<dbReference type="OrthoDB" id="27151at10239"/>
<evidence type="ECO:0000313" key="2">
    <source>
        <dbReference type="Proteomes" id="UP000002347"/>
    </source>
</evidence>
<keyword evidence="2" id="KW-1185">Reference proteome</keyword>
<evidence type="ECO:0000313" key="1">
    <source>
        <dbReference type="EMBL" id="ADD80894.1"/>
    </source>
</evidence>
<dbReference type="KEGG" id="vg:18565687"/>
<dbReference type="Proteomes" id="UP000002347">
    <property type="component" value="Segment"/>
</dbReference>
<dbReference type="RefSeq" id="YP_009017617.1">
    <property type="nucleotide sequence ID" value="NC_023735.1"/>
</dbReference>